<dbReference type="SMART" id="SM00175">
    <property type="entry name" value="RAB"/>
    <property type="match status" value="1"/>
</dbReference>
<evidence type="ECO:0000256" key="1">
    <source>
        <dbReference type="ARBA" id="ARBA00022741"/>
    </source>
</evidence>
<protein>
    <submittedName>
        <fullName evidence="2">Uncharacterized protein</fullName>
    </submittedName>
</protein>
<dbReference type="InterPro" id="IPR001806">
    <property type="entry name" value="Small_GTPase"/>
</dbReference>
<evidence type="ECO:0000313" key="2">
    <source>
        <dbReference type="EMBL" id="GAG23836.1"/>
    </source>
</evidence>
<proteinExistence type="predicted"/>
<dbReference type="AlphaFoldDB" id="X0XFV3"/>
<dbReference type="GO" id="GO:0005525">
    <property type="term" value="F:GTP binding"/>
    <property type="evidence" value="ECO:0007669"/>
    <property type="project" value="InterPro"/>
</dbReference>
<dbReference type="Pfam" id="PF00071">
    <property type="entry name" value="Ras"/>
    <property type="match status" value="1"/>
</dbReference>
<reference evidence="2" key="1">
    <citation type="journal article" date="2014" name="Front. Microbiol.">
        <title>High frequency of phylogenetically diverse reductive dehalogenase-homologous genes in deep subseafloor sedimentary metagenomes.</title>
        <authorList>
            <person name="Kawai M."/>
            <person name="Futagami T."/>
            <person name="Toyoda A."/>
            <person name="Takaki Y."/>
            <person name="Nishi S."/>
            <person name="Hori S."/>
            <person name="Arai W."/>
            <person name="Tsubouchi T."/>
            <person name="Morono Y."/>
            <person name="Uchiyama I."/>
            <person name="Ito T."/>
            <person name="Fujiyama A."/>
            <person name="Inagaki F."/>
            <person name="Takami H."/>
        </authorList>
    </citation>
    <scope>NUCLEOTIDE SEQUENCE</scope>
    <source>
        <strain evidence="2">Expedition CK06-06</strain>
    </source>
</reference>
<dbReference type="Gene3D" id="3.40.50.300">
    <property type="entry name" value="P-loop containing nucleotide triphosphate hydrolases"/>
    <property type="match status" value="1"/>
</dbReference>
<organism evidence="2">
    <name type="scientific">marine sediment metagenome</name>
    <dbReference type="NCBI Taxonomy" id="412755"/>
    <lineage>
        <taxon>unclassified sequences</taxon>
        <taxon>metagenomes</taxon>
        <taxon>ecological metagenomes</taxon>
    </lineage>
</organism>
<gene>
    <name evidence="2" type="ORF">S01H1_51526</name>
</gene>
<sequence>DFPPMIRQYAGEIPILLVGNKSDLTEERTISKEQGNNFSKINNMLEYIEISAKTGLNCERIFKVLAKYRITQLLER</sequence>
<dbReference type="InterPro" id="IPR027417">
    <property type="entry name" value="P-loop_NTPase"/>
</dbReference>
<dbReference type="PROSITE" id="PS51419">
    <property type="entry name" value="RAB"/>
    <property type="match status" value="1"/>
</dbReference>
<dbReference type="GO" id="GO:0003924">
    <property type="term" value="F:GTPase activity"/>
    <property type="evidence" value="ECO:0007669"/>
    <property type="project" value="InterPro"/>
</dbReference>
<dbReference type="SUPFAM" id="SSF52540">
    <property type="entry name" value="P-loop containing nucleoside triphosphate hydrolases"/>
    <property type="match status" value="1"/>
</dbReference>
<accession>X0XFV3</accession>
<comment type="caution">
    <text evidence="2">The sequence shown here is derived from an EMBL/GenBank/DDBJ whole genome shotgun (WGS) entry which is preliminary data.</text>
</comment>
<dbReference type="EMBL" id="BARS01033251">
    <property type="protein sequence ID" value="GAG23836.1"/>
    <property type="molecule type" value="Genomic_DNA"/>
</dbReference>
<name>X0XFV3_9ZZZZ</name>
<keyword evidence="1" id="KW-0547">Nucleotide-binding</keyword>
<feature type="non-terminal residue" evidence="2">
    <location>
        <position position="1"/>
    </location>
</feature>
<dbReference type="PRINTS" id="PR00449">
    <property type="entry name" value="RASTRNSFRMNG"/>
</dbReference>
<dbReference type="PANTHER" id="PTHR47978">
    <property type="match status" value="1"/>
</dbReference>